<keyword evidence="5" id="KW-0175">Coiled coil</keyword>
<accession>A0ABN7VLN3</accession>
<dbReference type="PANTHER" id="PTHR24300">
    <property type="entry name" value="CYTOCHROME P450 508A4-RELATED"/>
    <property type="match status" value="1"/>
</dbReference>
<feature type="coiled-coil region" evidence="5">
    <location>
        <begin position="4"/>
        <end position="60"/>
    </location>
</feature>
<dbReference type="Gene3D" id="1.10.630.10">
    <property type="entry name" value="Cytochrome P450"/>
    <property type="match status" value="1"/>
</dbReference>
<comment type="similarity">
    <text evidence="1 4">Belongs to the cytochrome P450 family.</text>
</comment>
<keyword evidence="7" id="KW-1185">Reference proteome</keyword>
<protein>
    <submittedName>
        <fullName evidence="6">18744_t:CDS:1</fullName>
    </submittedName>
</protein>
<keyword evidence="3 4" id="KW-0408">Iron</keyword>
<dbReference type="InterPro" id="IPR002401">
    <property type="entry name" value="Cyt_P450_E_grp-I"/>
</dbReference>
<keyword evidence="4" id="KW-0503">Monooxygenase</keyword>
<dbReference type="InterPro" id="IPR050182">
    <property type="entry name" value="Cytochrome_P450_fam2"/>
</dbReference>
<dbReference type="Proteomes" id="UP000789901">
    <property type="component" value="Unassembled WGS sequence"/>
</dbReference>
<dbReference type="SUPFAM" id="SSF48264">
    <property type="entry name" value="Cytochrome P450"/>
    <property type="match status" value="1"/>
</dbReference>
<keyword evidence="2 4" id="KW-0479">Metal-binding</keyword>
<comment type="caution">
    <text evidence="6">The sequence shown here is derived from an EMBL/GenBank/DDBJ whole genome shotgun (WGS) entry which is preliminary data.</text>
</comment>
<keyword evidence="4" id="KW-0349">Heme</keyword>
<name>A0ABN7VLN3_GIGMA</name>
<dbReference type="PROSITE" id="PS00086">
    <property type="entry name" value="CYTOCHROME_P450"/>
    <property type="match status" value="1"/>
</dbReference>
<gene>
    <name evidence="6" type="ORF">GMARGA_LOCUS20130</name>
</gene>
<evidence type="ECO:0000256" key="3">
    <source>
        <dbReference type="ARBA" id="ARBA00023004"/>
    </source>
</evidence>
<dbReference type="InterPro" id="IPR036396">
    <property type="entry name" value="Cyt_P450_sf"/>
</dbReference>
<evidence type="ECO:0000313" key="7">
    <source>
        <dbReference type="Proteomes" id="UP000789901"/>
    </source>
</evidence>
<keyword evidence="4" id="KW-0560">Oxidoreductase</keyword>
<evidence type="ECO:0000256" key="2">
    <source>
        <dbReference type="ARBA" id="ARBA00022723"/>
    </source>
</evidence>
<sequence>MSELELLKQRIIVLEAENIEVKAENVKLKQMIEENARRENIELKAKVAKLECDIEEIRHKVPCFAENRTQTITNAQDAPSFAEQSHLCGTGDISHSPAIHTMDSLSTDHITTSNTTPEQRKEQGLIHEISSSIKEQNRVIEISSTSDDLPETETNITTKESNIQHFLPQISDSSGSITKLNIAEYFKDIQSKYGDFCEIQMGSKRLILVSTGDVAYPIHTSSVALSRKFLYRDVQSSGMLEMGFETSGILSNRNLDEWRINREFFERISRSRNFLIMLTGKTYEMASDMFKLWDMMINEQREIDLSKWLEKFSGDIGVTTATGIPSYAVLSYFGSLGYDYHDYIPASERELSLKLISIVKSVFKTGQWFNLVPSFIRHAPGMSYFNSKFLQPIKDAEILLHEIIQKRRTKIDSLSEDASLPSDFLTLLLTVNTPRGIEVPSYKSLNRSLSDHEIFGTIRDIFFGSFETVTTAMCLVFYYVCKYPSVKSKVLSEIKSIFGNSNTSNSLYDNLNNLPYCDALIEETLRLHVLLPYFFRSNSEPVEVGGYLWEKEQTFLLHYQRINVNETDWIDGEIFDPERFLRNKDSERSINARKASNKGAFSTFGGGARVCPGKAWAIIEIKILLVSVLMKYDIEFANKDQGLDMFCDASYHWRELKI</sequence>
<evidence type="ECO:0000256" key="4">
    <source>
        <dbReference type="RuleBase" id="RU000461"/>
    </source>
</evidence>
<dbReference type="InterPro" id="IPR001128">
    <property type="entry name" value="Cyt_P450"/>
</dbReference>
<dbReference type="InterPro" id="IPR017972">
    <property type="entry name" value="Cyt_P450_CS"/>
</dbReference>
<evidence type="ECO:0000256" key="5">
    <source>
        <dbReference type="SAM" id="Coils"/>
    </source>
</evidence>
<dbReference type="EMBL" id="CAJVQB010017372">
    <property type="protein sequence ID" value="CAG8783934.1"/>
    <property type="molecule type" value="Genomic_DNA"/>
</dbReference>
<dbReference type="Pfam" id="PF00067">
    <property type="entry name" value="p450"/>
    <property type="match status" value="1"/>
</dbReference>
<organism evidence="6 7">
    <name type="scientific">Gigaspora margarita</name>
    <dbReference type="NCBI Taxonomy" id="4874"/>
    <lineage>
        <taxon>Eukaryota</taxon>
        <taxon>Fungi</taxon>
        <taxon>Fungi incertae sedis</taxon>
        <taxon>Mucoromycota</taxon>
        <taxon>Glomeromycotina</taxon>
        <taxon>Glomeromycetes</taxon>
        <taxon>Diversisporales</taxon>
        <taxon>Gigasporaceae</taxon>
        <taxon>Gigaspora</taxon>
    </lineage>
</organism>
<dbReference type="PRINTS" id="PR00463">
    <property type="entry name" value="EP450I"/>
</dbReference>
<evidence type="ECO:0000313" key="6">
    <source>
        <dbReference type="EMBL" id="CAG8783934.1"/>
    </source>
</evidence>
<dbReference type="PANTHER" id="PTHR24300:SF397">
    <property type="entry name" value="CYTOCHROME P450 2U1"/>
    <property type="match status" value="1"/>
</dbReference>
<proteinExistence type="inferred from homology"/>
<feature type="non-terminal residue" evidence="6">
    <location>
        <position position="658"/>
    </location>
</feature>
<reference evidence="6 7" key="1">
    <citation type="submission" date="2021-06" db="EMBL/GenBank/DDBJ databases">
        <authorList>
            <person name="Kallberg Y."/>
            <person name="Tangrot J."/>
            <person name="Rosling A."/>
        </authorList>
    </citation>
    <scope>NUCLEOTIDE SEQUENCE [LARGE SCALE GENOMIC DNA]</scope>
    <source>
        <strain evidence="6 7">120-4 pot B 10/14</strain>
    </source>
</reference>
<evidence type="ECO:0000256" key="1">
    <source>
        <dbReference type="ARBA" id="ARBA00010617"/>
    </source>
</evidence>